<dbReference type="Pfam" id="PF12698">
    <property type="entry name" value="ABC2_membrane_3"/>
    <property type="match status" value="2"/>
</dbReference>
<evidence type="ECO:0000256" key="4">
    <source>
        <dbReference type="ARBA" id="ARBA00023136"/>
    </source>
</evidence>
<feature type="transmembrane region" description="Helical" evidence="7">
    <location>
        <begin position="20"/>
        <end position="38"/>
    </location>
</feature>
<feature type="transmembrane region" description="Helical" evidence="7">
    <location>
        <begin position="678"/>
        <end position="700"/>
    </location>
</feature>
<dbReference type="RefSeq" id="WP_330957559.1">
    <property type="nucleotide sequence ID" value="NZ_JAZGJQ010000002.1"/>
</dbReference>
<feature type="domain" description="ABC-2 type transporter transmembrane" evidence="8">
    <location>
        <begin position="499"/>
        <end position="695"/>
    </location>
</feature>
<keyword evidence="10" id="KW-1185">Reference proteome</keyword>
<evidence type="ECO:0000313" key="9">
    <source>
        <dbReference type="EMBL" id="MEE6146791.1"/>
    </source>
</evidence>
<evidence type="ECO:0000256" key="1">
    <source>
        <dbReference type="ARBA" id="ARBA00004141"/>
    </source>
</evidence>
<dbReference type="InterPro" id="IPR017501">
    <property type="entry name" value="Phage_infect_YhgE_C"/>
</dbReference>
<evidence type="ECO:0000256" key="3">
    <source>
        <dbReference type="ARBA" id="ARBA00022989"/>
    </source>
</evidence>
<sequence>MEKALQIFRRDLRRILRNPVAVVVTLGVCVIPSLYAWLNVLANWDPYKNTQGVSVAVANNDRGAEVAGMGFVDAGDMVVQELGENDQLDWQFVDESEAVDGVTSGRYFAAIVLPETFTQELSGVLSGDVSSPKVTYYVNEKLNPIAPKVTDTGANTIESKIDETFVATASKVVIEKMQGAGDQVSASANEAAEGAGSRLREASGTLSDLEEKIAGARETISSARTTASSAAGTLDSLAGAADGASTTLAEATDELASARSGRAGLARSLSTTLAEASSLATGVSGRTNAAIGTVSGRVAAAQSTVDGYLAQARGLNEENKALLDQLEEITPSVGESLRPRWDALLEELRGRQEADERLVASLQTASDGLKADAAAVSGLSSTIDGAVGTTSSSVLDAQVALTSTALPALDGALDSLSSAAGGLTGGLGGVRPTIEQAEAVLAQLDGTLADADEALSLTQDELASVREALDGVATDVAAVQSSEALARIDELGRTDASAVAAFMSSPVTIDERPVFPVANYGSGVAPFYTNLALWVGGFVLVAIYKVEVDGEGVGRFKPWQGYFGRWLLFVALGELQGLICCLGDLALGIQCVSPALFVLAGLVESFVYVNLIYAFSVAFKHVGKALCVLLVILQIPGSAGTYPIEMMPGFFQAIHPWLPFTYGIDAMREAVAGAYGSYFATNLLMLLLFLVPALVVGVALRRPLINVNVLFDRRLADTDLMICERYGTEVEHYRLALFARTLMHSEEYRRRLARSLERFGRRYPQIQRRGFVSLLALPIGLAVAMFVSPQPAKLPLFVLWIVTIVALCALLIVTEYLHDSLERRMAVASLTTDEVFSLLGRELDGQEGAFADGPTAAGADATVACRYEDEGDAGADGAAGRGGDAR</sequence>
<feature type="coiled-coil region" evidence="5">
    <location>
        <begin position="434"/>
        <end position="468"/>
    </location>
</feature>
<feature type="transmembrane region" description="Helical" evidence="7">
    <location>
        <begin position="595"/>
        <end position="613"/>
    </location>
</feature>
<dbReference type="PANTHER" id="PTHR43077:SF10">
    <property type="entry name" value="TRANSPORT PERMEASE PROTEIN"/>
    <property type="match status" value="1"/>
</dbReference>
<dbReference type="NCBIfam" id="TIGR03061">
    <property type="entry name" value="pip_yhgE_Nterm"/>
    <property type="match status" value="1"/>
</dbReference>
<feature type="compositionally biased region" description="Low complexity" evidence="6">
    <location>
        <begin position="185"/>
        <end position="197"/>
    </location>
</feature>
<name>A0ABU7R879_9ACTN</name>
<evidence type="ECO:0000256" key="7">
    <source>
        <dbReference type="SAM" id="Phobius"/>
    </source>
</evidence>
<accession>A0ABU7R879</accession>
<feature type="transmembrane region" description="Helical" evidence="7">
    <location>
        <begin position="771"/>
        <end position="788"/>
    </location>
</feature>
<proteinExistence type="predicted"/>
<evidence type="ECO:0000259" key="8">
    <source>
        <dbReference type="Pfam" id="PF12698"/>
    </source>
</evidence>
<dbReference type="Gene3D" id="1.10.287.1490">
    <property type="match status" value="1"/>
</dbReference>
<feature type="region of interest" description="Disordered" evidence="6">
    <location>
        <begin position="183"/>
        <end position="206"/>
    </location>
</feature>
<feature type="transmembrane region" description="Helical" evidence="7">
    <location>
        <begin position="625"/>
        <end position="644"/>
    </location>
</feature>
<keyword evidence="5" id="KW-0175">Coiled coil</keyword>
<dbReference type="InterPro" id="IPR051328">
    <property type="entry name" value="T7SS_ABC-Transporter"/>
</dbReference>
<dbReference type="InterPro" id="IPR013525">
    <property type="entry name" value="ABC2_TM"/>
</dbReference>
<protein>
    <submittedName>
        <fullName evidence="9">YhgE/Pip domain-containing protein</fullName>
    </submittedName>
</protein>
<comment type="subcellular location">
    <subcellularLocation>
        <location evidence="1">Membrane</location>
        <topology evidence="1">Multi-pass membrane protein</topology>
    </subcellularLocation>
</comment>
<dbReference type="InterPro" id="IPR017500">
    <property type="entry name" value="Phage_infect_YhgE_N"/>
</dbReference>
<gene>
    <name evidence="9" type="ORF">VXJ25_02090</name>
</gene>
<keyword evidence="2 7" id="KW-0812">Transmembrane</keyword>
<dbReference type="EMBL" id="JAZGJQ010000002">
    <property type="protein sequence ID" value="MEE6146791.1"/>
    <property type="molecule type" value="Genomic_DNA"/>
</dbReference>
<reference evidence="9 10" key="1">
    <citation type="submission" date="2024-01" db="EMBL/GenBank/DDBJ databases">
        <title>Description of Olsenella sp. nov., isolated from pig feces.</title>
        <authorList>
            <person name="Chang Y.-H."/>
        </authorList>
    </citation>
    <scope>NUCLEOTIDE SEQUENCE [LARGE SCALE GENOMIC DNA]</scope>
    <source>
        <strain evidence="9 10">YH-ols2223</strain>
    </source>
</reference>
<keyword evidence="4 7" id="KW-0472">Membrane</keyword>
<evidence type="ECO:0000256" key="5">
    <source>
        <dbReference type="SAM" id="Coils"/>
    </source>
</evidence>
<keyword evidence="3 7" id="KW-1133">Transmembrane helix</keyword>
<dbReference type="Proteomes" id="UP001332931">
    <property type="component" value="Unassembled WGS sequence"/>
</dbReference>
<dbReference type="PANTHER" id="PTHR43077">
    <property type="entry name" value="TRANSPORT PERMEASE YVFS-RELATED"/>
    <property type="match status" value="1"/>
</dbReference>
<feature type="domain" description="ABC-2 type transporter transmembrane" evidence="8">
    <location>
        <begin position="28"/>
        <end position="162"/>
    </location>
</feature>
<dbReference type="NCBIfam" id="TIGR03062">
    <property type="entry name" value="pip_yhgE_Cterm"/>
    <property type="match status" value="1"/>
</dbReference>
<organism evidence="9 10">
    <name type="scientific">Olsenella absiana</name>
    <dbReference type="NCBI Taxonomy" id="3115222"/>
    <lineage>
        <taxon>Bacteria</taxon>
        <taxon>Bacillati</taxon>
        <taxon>Actinomycetota</taxon>
        <taxon>Coriobacteriia</taxon>
        <taxon>Coriobacteriales</taxon>
        <taxon>Atopobiaceae</taxon>
        <taxon>Olsenella</taxon>
    </lineage>
</organism>
<evidence type="ECO:0000256" key="6">
    <source>
        <dbReference type="SAM" id="MobiDB-lite"/>
    </source>
</evidence>
<evidence type="ECO:0000313" key="10">
    <source>
        <dbReference type="Proteomes" id="UP001332931"/>
    </source>
</evidence>
<comment type="caution">
    <text evidence="9">The sequence shown here is derived from an EMBL/GenBank/DDBJ whole genome shotgun (WGS) entry which is preliminary data.</text>
</comment>
<feature type="transmembrane region" description="Helical" evidence="7">
    <location>
        <begin position="566"/>
        <end position="589"/>
    </location>
</feature>
<feature type="transmembrane region" description="Helical" evidence="7">
    <location>
        <begin position="794"/>
        <end position="817"/>
    </location>
</feature>
<feature type="transmembrane region" description="Helical" evidence="7">
    <location>
        <begin position="527"/>
        <end position="546"/>
    </location>
</feature>
<evidence type="ECO:0000256" key="2">
    <source>
        <dbReference type="ARBA" id="ARBA00022692"/>
    </source>
</evidence>